<keyword evidence="4" id="KW-0554">One-carbon metabolism</keyword>
<evidence type="ECO:0000256" key="6">
    <source>
        <dbReference type="ARBA" id="ARBA00023002"/>
    </source>
</evidence>
<dbReference type="PANTHER" id="PTHR48069:SF3">
    <property type="entry name" value="DIHYDROFOLATE REDUCTASE"/>
    <property type="match status" value="1"/>
</dbReference>
<evidence type="ECO:0000313" key="10">
    <source>
        <dbReference type="EMBL" id="UOQ58851.1"/>
    </source>
</evidence>
<name>A0ABY4FRD7_9MICO</name>
<feature type="domain" description="DHFR" evidence="9">
    <location>
        <begin position="1"/>
        <end position="205"/>
    </location>
</feature>
<comment type="pathway">
    <text evidence="1">Cofactor biosynthesis; tetrahydrofolate biosynthesis; 5,6,7,8-tetrahydrofolate from 7,8-dihydrofolate: step 1/1.</text>
</comment>
<accession>A0ABY4FRD7</accession>
<evidence type="ECO:0000256" key="3">
    <source>
        <dbReference type="ARBA" id="ARBA00012856"/>
    </source>
</evidence>
<dbReference type="Gene3D" id="3.40.430.10">
    <property type="entry name" value="Dihydrofolate Reductase, subunit A"/>
    <property type="match status" value="1"/>
</dbReference>
<protein>
    <recommendedName>
        <fullName evidence="3">dihydrofolate reductase</fullName>
        <ecNumber evidence="3">1.5.1.3</ecNumber>
    </recommendedName>
</protein>
<dbReference type="PRINTS" id="PR00070">
    <property type="entry name" value="DHFR"/>
</dbReference>
<dbReference type="PROSITE" id="PS00075">
    <property type="entry name" value="DHFR_1"/>
    <property type="match status" value="1"/>
</dbReference>
<keyword evidence="6" id="KW-0560">Oxidoreductase</keyword>
<evidence type="ECO:0000256" key="8">
    <source>
        <dbReference type="SAM" id="MobiDB-lite"/>
    </source>
</evidence>
<evidence type="ECO:0000256" key="2">
    <source>
        <dbReference type="ARBA" id="ARBA00009539"/>
    </source>
</evidence>
<keyword evidence="5" id="KW-0521">NADP</keyword>
<evidence type="ECO:0000259" key="9">
    <source>
        <dbReference type="PROSITE" id="PS51330"/>
    </source>
</evidence>
<sequence length="206" mass="21552">MVWAEARGAGGRGAIGRGGTMPWRLPEDLAHFKRVTLGAPVIMGRRTWESLPERFRPLPGRTNLVVTRAAELDAPGAVVVRSLEDAVARAAEAAGSSGTRAAESTSAHAPRTDASGADADADADAPGTAAPADEASDTAWIMGGGSLYAAAMPLADELIVTRIDLEVPDADTFAPPIGSEWTLVDPGEPLVSRSGLGYRFERWHRA</sequence>
<dbReference type="Pfam" id="PF00186">
    <property type="entry name" value="DHFR_1"/>
    <property type="match status" value="2"/>
</dbReference>
<dbReference type="PROSITE" id="PS51330">
    <property type="entry name" value="DHFR_2"/>
    <property type="match status" value="1"/>
</dbReference>
<reference evidence="10 11" key="1">
    <citation type="submission" date="2022-04" db="EMBL/GenBank/DDBJ databases">
        <title>Leucobacter sp. isolated from rhizosphere of garlic.</title>
        <authorList>
            <person name="Won M."/>
            <person name="Lee C.-M."/>
            <person name="Woen H.-Y."/>
            <person name="Kwon S.-W."/>
        </authorList>
    </citation>
    <scope>NUCLEOTIDE SEQUENCE [LARGE SCALE GENOMIC DNA]</scope>
    <source>
        <strain evidence="10 11">H21R-40</strain>
    </source>
</reference>
<evidence type="ECO:0000256" key="5">
    <source>
        <dbReference type="ARBA" id="ARBA00022857"/>
    </source>
</evidence>
<dbReference type="InterPro" id="IPR001796">
    <property type="entry name" value="DHFR_dom"/>
</dbReference>
<dbReference type="Proteomes" id="UP000831786">
    <property type="component" value="Chromosome"/>
</dbReference>
<feature type="region of interest" description="Disordered" evidence="8">
    <location>
        <begin position="93"/>
        <end position="136"/>
    </location>
</feature>
<dbReference type="SUPFAM" id="SSF53597">
    <property type="entry name" value="Dihydrofolate reductase-like"/>
    <property type="match status" value="1"/>
</dbReference>
<organism evidence="10 11">
    <name type="scientific">Leucobacter allii</name>
    <dbReference type="NCBI Taxonomy" id="2932247"/>
    <lineage>
        <taxon>Bacteria</taxon>
        <taxon>Bacillati</taxon>
        <taxon>Actinomycetota</taxon>
        <taxon>Actinomycetes</taxon>
        <taxon>Micrococcales</taxon>
        <taxon>Microbacteriaceae</taxon>
        <taxon>Leucobacter</taxon>
    </lineage>
</organism>
<dbReference type="EMBL" id="CP095045">
    <property type="protein sequence ID" value="UOQ58851.1"/>
    <property type="molecule type" value="Genomic_DNA"/>
</dbReference>
<dbReference type="InterPro" id="IPR012259">
    <property type="entry name" value="DHFR"/>
</dbReference>
<evidence type="ECO:0000256" key="4">
    <source>
        <dbReference type="ARBA" id="ARBA00022563"/>
    </source>
</evidence>
<dbReference type="EC" id="1.5.1.3" evidence="3"/>
<keyword evidence="11" id="KW-1185">Reference proteome</keyword>
<dbReference type="InterPro" id="IPR024072">
    <property type="entry name" value="DHFR-like_dom_sf"/>
</dbReference>
<dbReference type="InterPro" id="IPR017925">
    <property type="entry name" value="DHFR_CS"/>
</dbReference>
<proteinExistence type="inferred from homology"/>
<feature type="compositionally biased region" description="Low complexity" evidence="8">
    <location>
        <begin position="93"/>
        <end position="133"/>
    </location>
</feature>
<comment type="similarity">
    <text evidence="2 7">Belongs to the dihydrofolate reductase family.</text>
</comment>
<dbReference type="PANTHER" id="PTHR48069">
    <property type="entry name" value="DIHYDROFOLATE REDUCTASE"/>
    <property type="match status" value="1"/>
</dbReference>
<dbReference type="CDD" id="cd00209">
    <property type="entry name" value="DHFR"/>
    <property type="match status" value="1"/>
</dbReference>
<evidence type="ECO:0000256" key="1">
    <source>
        <dbReference type="ARBA" id="ARBA00004903"/>
    </source>
</evidence>
<gene>
    <name evidence="10" type="ORF">MUN78_05065</name>
</gene>
<evidence type="ECO:0000313" key="11">
    <source>
        <dbReference type="Proteomes" id="UP000831786"/>
    </source>
</evidence>
<evidence type="ECO:0000256" key="7">
    <source>
        <dbReference type="RuleBase" id="RU004474"/>
    </source>
</evidence>